<evidence type="ECO:0000313" key="4">
    <source>
        <dbReference type="Proteomes" id="UP000015105"/>
    </source>
</evidence>
<reference evidence="3" key="5">
    <citation type="journal article" date="2021" name="G3 (Bethesda)">
        <title>Aegilops tauschii genome assembly Aet v5.0 features greater sequence contiguity and improved annotation.</title>
        <authorList>
            <person name="Wang L."/>
            <person name="Zhu T."/>
            <person name="Rodriguez J.C."/>
            <person name="Deal K.R."/>
            <person name="Dubcovsky J."/>
            <person name="McGuire P.E."/>
            <person name="Lux T."/>
            <person name="Spannagl M."/>
            <person name="Mayer K.F.X."/>
            <person name="Baldrich P."/>
            <person name="Meyers B.C."/>
            <person name="Huo N."/>
            <person name="Gu Y.Q."/>
            <person name="Zhou H."/>
            <person name="Devos K.M."/>
            <person name="Bennetzen J.L."/>
            <person name="Unver T."/>
            <person name="Budak H."/>
            <person name="Gulick P.J."/>
            <person name="Galiba G."/>
            <person name="Kalapos B."/>
            <person name="Nelson D.R."/>
            <person name="Li P."/>
            <person name="You F.M."/>
            <person name="Luo M.C."/>
            <person name="Dvorak J."/>
        </authorList>
    </citation>
    <scope>NUCLEOTIDE SEQUENCE [LARGE SCALE GENOMIC DNA]</scope>
    <source>
        <strain evidence="3">cv. AL8/78</strain>
    </source>
</reference>
<evidence type="ECO:0000256" key="1">
    <source>
        <dbReference type="SAM" id="MobiDB-lite"/>
    </source>
</evidence>
<reference evidence="3" key="4">
    <citation type="submission" date="2019-03" db="UniProtKB">
        <authorList>
            <consortium name="EnsemblPlants"/>
        </authorList>
    </citation>
    <scope>IDENTIFICATION</scope>
</reference>
<reference evidence="4" key="2">
    <citation type="journal article" date="2017" name="Nat. Plants">
        <title>The Aegilops tauschii genome reveals multiple impacts of transposons.</title>
        <authorList>
            <person name="Zhao G."/>
            <person name="Zou C."/>
            <person name="Li K."/>
            <person name="Wang K."/>
            <person name="Li T."/>
            <person name="Gao L."/>
            <person name="Zhang X."/>
            <person name="Wang H."/>
            <person name="Yang Z."/>
            <person name="Liu X."/>
            <person name="Jiang W."/>
            <person name="Mao L."/>
            <person name="Kong X."/>
            <person name="Jiao Y."/>
            <person name="Jia J."/>
        </authorList>
    </citation>
    <scope>NUCLEOTIDE SEQUENCE [LARGE SCALE GENOMIC DNA]</scope>
    <source>
        <strain evidence="4">cv. AL8/78</strain>
    </source>
</reference>
<proteinExistence type="predicted"/>
<reference evidence="4" key="1">
    <citation type="journal article" date="2014" name="Science">
        <title>Ancient hybridizations among the ancestral genomes of bread wheat.</title>
        <authorList>
            <consortium name="International Wheat Genome Sequencing Consortium,"/>
            <person name="Marcussen T."/>
            <person name="Sandve S.R."/>
            <person name="Heier L."/>
            <person name="Spannagl M."/>
            <person name="Pfeifer M."/>
            <person name="Jakobsen K.S."/>
            <person name="Wulff B.B."/>
            <person name="Steuernagel B."/>
            <person name="Mayer K.F."/>
            <person name="Olsen O.A."/>
        </authorList>
    </citation>
    <scope>NUCLEOTIDE SEQUENCE [LARGE SCALE GENOMIC DNA]</scope>
    <source>
        <strain evidence="4">cv. AL8/78</strain>
    </source>
</reference>
<organism evidence="3 4">
    <name type="scientific">Aegilops tauschii subsp. strangulata</name>
    <name type="common">Goatgrass</name>
    <dbReference type="NCBI Taxonomy" id="200361"/>
    <lineage>
        <taxon>Eukaryota</taxon>
        <taxon>Viridiplantae</taxon>
        <taxon>Streptophyta</taxon>
        <taxon>Embryophyta</taxon>
        <taxon>Tracheophyta</taxon>
        <taxon>Spermatophyta</taxon>
        <taxon>Magnoliopsida</taxon>
        <taxon>Liliopsida</taxon>
        <taxon>Poales</taxon>
        <taxon>Poaceae</taxon>
        <taxon>BOP clade</taxon>
        <taxon>Pooideae</taxon>
        <taxon>Triticodae</taxon>
        <taxon>Triticeae</taxon>
        <taxon>Triticinae</taxon>
        <taxon>Aegilops</taxon>
    </lineage>
</organism>
<dbReference type="Gramene" id="AET5Gv20322200.7">
    <property type="protein sequence ID" value="AET5Gv20322200.7"/>
    <property type="gene ID" value="AET5Gv20322200"/>
</dbReference>
<feature type="transmembrane region" description="Helical" evidence="2">
    <location>
        <begin position="17"/>
        <end position="38"/>
    </location>
</feature>
<evidence type="ECO:0000313" key="3">
    <source>
        <dbReference type="EnsemblPlants" id="AET5Gv20322200.7"/>
    </source>
</evidence>
<feature type="compositionally biased region" description="Low complexity" evidence="1">
    <location>
        <begin position="59"/>
        <end position="71"/>
    </location>
</feature>
<dbReference type="AlphaFoldDB" id="A0A453K6S3"/>
<dbReference type="Proteomes" id="UP000015105">
    <property type="component" value="Chromosome 5D"/>
</dbReference>
<keyword evidence="2" id="KW-0472">Membrane</keyword>
<accession>A0A453K6S3</accession>
<keyword evidence="2" id="KW-1133">Transmembrane helix</keyword>
<keyword evidence="2" id="KW-0812">Transmembrane</keyword>
<protein>
    <submittedName>
        <fullName evidence="3">Uncharacterized protein</fullName>
    </submittedName>
</protein>
<dbReference type="EnsemblPlants" id="AET5Gv20322200.7">
    <property type="protein sequence ID" value="AET5Gv20322200.7"/>
    <property type="gene ID" value="AET5Gv20322200"/>
</dbReference>
<reference evidence="3" key="3">
    <citation type="journal article" date="2017" name="Nature">
        <title>Genome sequence of the progenitor of the wheat D genome Aegilops tauschii.</title>
        <authorList>
            <person name="Luo M.C."/>
            <person name="Gu Y.Q."/>
            <person name="Puiu D."/>
            <person name="Wang H."/>
            <person name="Twardziok S.O."/>
            <person name="Deal K.R."/>
            <person name="Huo N."/>
            <person name="Zhu T."/>
            <person name="Wang L."/>
            <person name="Wang Y."/>
            <person name="McGuire P.E."/>
            <person name="Liu S."/>
            <person name="Long H."/>
            <person name="Ramasamy R.K."/>
            <person name="Rodriguez J.C."/>
            <person name="Van S.L."/>
            <person name="Yuan L."/>
            <person name="Wang Z."/>
            <person name="Xia Z."/>
            <person name="Xiao L."/>
            <person name="Anderson O.D."/>
            <person name="Ouyang S."/>
            <person name="Liang Y."/>
            <person name="Zimin A.V."/>
            <person name="Pertea G."/>
            <person name="Qi P."/>
            <person name="Bennetzen J.L."/>
            <person name="Dai X."/>
            <person name="Dawson M.W."/>
            <person name="Muller H.G."/>
            <person name="Kugler K."/>
            <person name="Rivarola-Duarte L."/>
            <person name="Spannagl M."/>
            <person name="Mayer K.F.X."/>
            <person name="Lu F.H."/>
            <person name="Bevan M.W."/>
            <person name="Leroy P."/>
            <person name="Li P."/>
            <person name="You F.M."/>
            <person name="Sun Q."/>
            <person name="Liu Z."/>
            <person name="Lyons E."/>
            <person name="Wicker T."/>
            <person name="Salzberg S.L."/>
            <person name="Devos K.M."/>
            <person name="Dvorak J."/>
        </authorList>
    </citation>
    <scope>NUCLEOTIDE SEQUENCE [LARGE SCALE GENOMIC DNA]</scope>
    <source>
        <strain evidence="3">cv. AL8/78</strain>
    </source>
</reference>
<keyword evidence="4" id="KW-1185">Reference proteome</keyword>
<evidence type="ECO:0000256" key="2">
    <source>
        <dbReference type="SAM" id="Phobius"/>
    </source>
</evidence>
<sequence>EVAHKQKFVLVRKMHTVFYNSFHSTVSSPFCCFLFILIPKCSTQLQRHTQSNPVASGWPSSSRPSIRRPASLPVSLPWPPASLRDPSTAFLHKEKQQE</sequence>
<feature type="region of interest" description="Disordered" evidence="1">
    <location>
        <begin position="49"/>
        <end position="98"/>
    </location>
</feature>
<name>A0A453K6S3_AEGTS</name>